<evidence type="ECO:0000313" key="11">
    <source>
        <dbReference type="EnsemblFungi" id="CEF86037"/>
    </source>
</evidence>
<dbReference type="InParanoid" id="A0A098DXI2"/>
<evidence type="ECO:0000256" key="4">
    <source>
        <dbReference type="ARBA" id="ARBA00022989"/>
    </source>
</evidence>
<gene>
    <name evidence="10" type="ORF">FGRAMPH1_01T20833</name>
</gene>
<feature type="compositionally biased region" description="Basic and acidic residues" evidence="6">
    <location>
        <begin position="323"/>
        <end position="334"/>
    </location>
</feature>
<evidence type="ECO:0000259" key="9">
    <source>
        <dbReference type="Pfam" id="PF13878"/>
    </source>
</evidence>
<dbReference type="PANTHER" id="PTHR31394:SF1">
    <property type="entry name" value="TRANSMEMBRANE PROTEIN 199"/>
    <property type="match status" value="1"/>
</dbReference>
<reference evidence="10 12" key="3">
    <citation type="journal article" date="2015" name="BMC Genomics">
        <title>The completed genome sequence of the pathogenic ascomycete fungus Fusarium graminearum.</title>
        <authorList>
            <person name="King R."/>
            <person name="Urban M."/>
            <person name="Hammond-Kosack M.C."/>
            <person name="Hassani-Pak K."/>
            <person name="Hammond-Kosack K.E."/>
        </authorList>
    </citation>
    <scope>NUCLEOTIDE SEQUENCE [LARGE SCALE GENOMIC DNA]</scope>
    <source>
        <strain evidence="12">ATCC MYA-4620 / CBS 123657 / FGSC 9075 / NRRL 31084 / PH-1</strain>
        <strain evidence="10">PH-1</strain>
    </source>
</reference>
<sequence length="542" mass="60108">MVLLTMTSSIVEALANVQPPETPDSEDHDIENETQESPQPTNEPSLDDPQIGKPISHGQIVDLWKRSKAQDDANYTLEQLLRGASVYIPPPPPKPEPSPEYKALMARLRRQEEARSYERMMNPAPKHETFKDRYPFSAAAFAEANRPTSASDIGEEDIAMEEVHKQVTLIINFLVSIAGVAGTLWVTARWWSLPARLFLTMGGSILVAIAEVVVYNAYLWKMDEGRKKLGKVKEVREVVESWTVGKLDDEDEKTILLKEKDDTGVSKSASEGLNKRPWRMLQSQLSQVDYGEICCSLRSRSENPTPSTSRPRAKPLRTYGKRSTRDDSPRETSLKKRRISTATTPAETSASKDTDKEAQSLPTIAPEETESAVESTSKPAKKGSILSFFKPVPSSSTAASSPKSDEPQPESPPSSPPARIEIRKKPRLLRFRGTSLPLLKGENTEDDDQTGEAKEESTTPASRESSLNRESNNGNDVKVGKKGKAKSSAVQMTLNLSSQAAFSECKVCNTVWNPLCPDDVKFHIKQHAAILRAKRKEKENEL</sequence>
<dbReference type="GO" id="GO:0005789">
    <property type="term" value="C:endoplasmic reticulum membrane"/>
    <property type="evidence" value="ECO:0007669"/>
    <property type="project" value="UniProtKB-SubCell"/>
</dbReference>
<dbReference type="PANTHER" id="PTHR31394">
    <property type="entry name" value="TRANSMEMBRANE PROTEIN 199"/>
    <property type="match status" value="1"/>
</dbReference>
<dbReference type="AlphaFoldDB" id="A0A098DXI2"/>
<protein>
    <submittedName>
        <fullName evidence="10">Chromosome 3, complete genome</fullName>
    </submittedName>
</protein>
<organism evidence="10 12">
    <name type="scientific">Gibberella zeae (strain ATCC MYA-4620 / CBS 123657 / FGSC 9075 / NRRL 31084 / PH-1)</name>
    <name type="common">Wheat head blight fungus</name>
    <name type="synonym">Fusarium graminearum</name>
    <dbReference type="NCBI Taxonomy" id="229533"/>
    <lineage>
        <taxon>Eukaryota</taxon>
        <taxon>Fungi</taxon>
        <taxon>Dikarya</taxon>
        <taxon>Ascomycota</taxon>
        <taxon>Pezizomycotina</taxon>
        <taxon>Sordariomycetes</taxon>
        <taxon>Hypocreomycetidae</taxon>
        <taxon>Hypocreales</taxon>
        <taxon>Nectriaceae</taxon>
        <taxon>Fusarium</taxon>
    </lineage>
</organism>
<feature type="compositionally biased region" description="Acidic residues" evidence="6">
    <location>
        <begin position="23"/>
        <end position="34"/>
    </location>
</feature>
<dbReference type="STRING" id="229533.A0A098DXI2"/>
<dbReference type="VEuPathDB" id="FungiDB:FGRAMPH1_01G20833"/>
<feature type="compositionally biased region" description="Basic residues" evidence="6">
    <location>
        <begin position="311"/>
        <end position="322"/>
    </location>
</feature>
<proteinExistence type="predicted"/>
<reference evidence="11 12" key="1">
    <citation type="journal article" date="2007" name="Science">
        <title>The Fusarium graminearum genome reveals a link between localized polymorphism and pathogen specialization.</title>
        <authorList>
            <person name="Cuomo C.A."/>
            <person name="Gueldener U."/>
            <person name="Xu J.-R."/>
            <person name="Trail F."/>
            <person name="Turgeon B.G."/>
            <person name="Di Pietro A."/>
            <person name="Walton J.D."/>
            <person name="Ma L.-J."/>
            <person name="Baker S.E."/>
            <person name="Rep M."/>
            <person name="Adam G."/>
            <person name="Antoniw J."/>
            <person name="Baldwin T."/>
            <person name="Calvo S.E."/>
            <person name="Chang Y.-L."/>
            <person name="DeCaprio D."/>
            <person name="Gale L.R."/>
            <person name="Gnerre S."/>
            <person name="Goswami R.S."/>
            <person name="Hammond-Kosack K."/>
            <person name="Harris L.J."/>
            <person name="Hilburn K."/>
            <person name="Kennell J.C."/>
            <person name="Kroken S."/>
            <person name="Magnuson J.K."/>
            <person name="Mannhaupt G."/>
            <person name="Mauceli E.W."/>
            <person name="Mewes H.-W."/>
            <person name="Mitterbauer R."/>
            <person name="Muehlbauer G."/>
            <person name="Muensterkoetter M."/>
            <person name="Nelson D."/>
            <person name="O'Donnell K."/>
            <person name="Ouellet T."/>
            <person name="Qi W."/>
            <person name="Quesneville H."/>
            <person name="Roncero M.I.G."/>
            <person name="Seong K.-Y."/>
            <person name="Tetko I.V."/>
            <person name="Urban M."/>
            <person name="Waalwijk C."/>
            <person name="Ward T.J."/>
            <person name="Yao J."/>
            <person name="Birren B.W."/>
            <person name="Kistler H.C."/>
        </authorList>
    </citation>
    <scope>NUCLEOTIDE SEQUENCE [LARGE SCALE GENOMIC DNA]</scope>
    <source>
        <strain evidence="12">ATCC MYA-4620 / CBS 123657 / FGSC 9075 / NRRL 31084 / PH-1</strain>
        <strain evidence="11">PH-1 / ATCC MYA-4620 / FGSC 9075 / NRRL 31084</strain>
    </source>
</reference>
<accession>A0A098DXI2</accession>
<feature type="signal peptide" evidence="8">
    <location>
        <begin position="1"/>
        <end position="15"/>
    </location>
</feature>
<keyword evidence="8" id="KW-0732">Signal</keyword>
<dbReference type="Pfam" id="PF13878">
    <property type="entry name" value="zf-C2H2_3"/>
    <property type="match status" value="1"/>
</dbReference>
<feature type="chain" id="PRO_5011844221" evidence="8">
    <location>
        <begin position="16"/>
        <end position="542"/>
    </location>
</feature>
<keyword evidence="12" id="KW-1185">Reference proteome</keyword>
<evidence type="ECO:0000313" key="10">
    <source>
        <dbReference type="EMBL" id="CEF86037.1"/>
    </source>
</evidence>
<evidence type="ECO:0000256" key="2">
    <source>
        <dbReference type="ARBA" id="ARBA00022692"/>
    </source>
</evidence>
<keyword evidence="2 7" id="KW-0812">Transmembrane</keyword>
<feature type="compositionally biased region" description="Polar residues" evidence="6">
    <location>
        <begin position="35"/>
        <end position="44"/>
    </location>
</feature>
<accession>A0A0E0SHX4</accession>
<evidence type="ECO:0000256" key="6">
    <source>
        <dbReference type="SAM" id="MobiDB-lite"/>
    </source>
</evidence>
<dbReference type="Pfam" id="PF11712">
    <property type="entry name" value="Vma12"/>
    <property type="match status" value="1"/>
</dbReference>
<feature type="region of interest" description="Disordered" evidence="6">
    <location>
        <begin position="14"/>
        <end position="55"/>
    </location>
</feature>
<feature type="transmembrane region" description="Helical" evidence="7">
    <location>
        <begin position="197"/>
        <end position="218"/>
    </location>
</feature>
<feature type="transmembrane region" description="Helical" evidence="7">
    <location>
        <begin position="169"/>
        <end position="191"/>
    </location>
</feature>
<evidence type="ECO:0000256" key="3">
    <source>
        <dbReference type="ARBA" id="ARBA00022824"/>
    </source>
</evidence>
<evidence type="ECO:0000313" key="12">
    <source>
        <dbReference type="Proteomes" id="UP000070720"/>
    </source>
</evidence>
<evidence type="ECO:0000256" key="7">
    <source>
        <dbReference type="SAM" id="Phobius"/>
    </source>
</evidence>
<dbReference type="GO" id="GO:0070072">
    <property type="term" value="P:vacuolar proton-transporting V-type ATPase complex assembly"/>
    <property type="evidence" value="ECO:0007669"/>
    <property type="project" value="InterPro"/>
</dbReference>
<feature type="compositionally biased region" description="Low complexity" evidence="6">
    <location>
        <begin position="340"/>
        <end position="349"/>
    </location>
</feature>
<dbReference type="EMBL" id="HG970334">
    <property type="protein sequence ID" value="CEF86037.1"/>
    <property type="molecule type" value="Genomic_DNA"/>
</dbReference>
<comment type="subcellular location">
    <subcellularLocation>
        <location evidence="1">Endoplasmic reticulum membrane</location>
        <topology evidence="1">Multi-pass membrane protein</topology>
    </subcellularLocation>
</comment>
<dbReference type="eggNOG" id="ENOG502RXKD">
    <property type="taxonomic scope" value="Eukaryota"/>
</dbReference>
<dbReference type="InterPro" id="IPR028005">
    <property type="entry name" value="AcTrfase_ESCO_Znf_dom"/>
</dbReference>
<keyword evidence="5 7" id="KW-0472">Membrane</keyword>
<dbReference type="InterPro" id="IPR021013">
    <property type="entry name" value="ATPase_Vma12"/>
</dbReference>
<keyword evidence="3" id="KW-0256">Endoplasmic reticulum</keyword>
<feature type="region of interest" description="Disordered" evidence="6">
    <location>
        <begin position="298"/>
        <end position="490"/>
    </location>
</feature>
<feature type="compositionally biased region" description="Low complexity" evidence="6">
    <location>
        <begin position="462"/>
        <end position="477"/>
    </location>
</feature>
<name>A0A098DXI2_GIBZE</name>
<evidence type="ECO:0000256" key="5">
    <source>
        <dbReference type="ARBA" id="ARBA00023136"/>
    </source>
</evidence>
<evidence type="ECO:0000256" key="8">
    <source>
        <dbReference type="SAM" id="SignalP"/>
    </source>
</evidence>
<feature type="compositionally biased region" description="Low complexity" evidence="6">
    <location>
        <begin position="390"/>
        <end position="402"/>
    </location>
</feature>
<keyword evidence="4 7" id="KW-1133">Transmembrane helix</keyword>
<dbReference type="Proteomes" id="UP000070720">
    <property type="component" value="Chromosome 3"/>
</dbReference>
<dbReference type="EnsemblFungi" id="CEF86037">
    <property type="protein sequence ID" value="CEF86037"/>
    <property type="gene ID" value="FGRRES_17496_M"/>
</dbReference>
<reference evidence="11" key="4">
    <citation type="submission" date="2017-01" db="UniProtKB">
        <authorList>
            <consortium name="EnsemblFungi"/>
        </authorList>
    </citation>
    <scope>IDENTIFICATION</scope>
    <source>
        <strain evidence="11">PH-1 / ATCC MYA-4620 / FGSC 9075 / NRRL 31084</strain>
    </source>
</reference>
<feature type="domain" description="N-acetyltransferase ESCO zinc-finger" evidence="9">
    <location>
        <begin position="491"/>
        <end position="528"/>
    </location>
</feature>
<evidence type="ECO:0000256" key="1">
    <source>
        <dbReference type="ARBA" id="ARBA00004477"/>
    </source>
</evidence>
<reference evidence="11 12" key="2">
    <citation type="journal article" date="2010" name="Nature">
        <title>Comparative genomics reveals mobile pathogenicity chromosomes in Fusarium.</title>
        <authorList>
            <person name="Ma L.J."/>
            <person name="van der Does H.C."/>
            <person name="Borkovich K.A."/>
            <person name="Coleman J.J."/>
            <person name="Daboussi M.J."/>
            <person name="Di Pietro A."/>
            <person name="Dufresne M."/>
            <person name="Freitag M."/>
            <person name="Grabherr M."/>
            <person name="Henrissat B."/>
            <person name="Houterman P.M."/>
            <person name="Kang S."/>
            <person name="Shim W.B."/>
            <person name="Woloshuk C."/>
            <person name="Xie X."/>
            <person name="Xu J.R."/>
            <person name="Antoniw J."/>
            <person name="Baker S.E."/>
            <person name="Bluhm B.H."/>
            <person name="Breakspear A."/>
            <person name="Brown D.W."/>
            <person name="Butchko R.A."/>
            <person name="Chapman S."/>
            <person name="Coulson R."/>
            <person name="Coutinho P.M."/>
            <person name="Danchin E.G."/>
            <person name="Diener A."/>
            <person name="Gale L.R."/>
            <person name="Gardiner D.M."/>
            <person name="Goff S."/>
            <person name="Hammond-Kosack K.E."/>
            <person name="Hilburn K."/>
            <person name="Hua-Van A."/>
            <person name="Jonkers W."/>
            <person name="Kazan K."/>
            <person name="Kodira C.D."/>
            <person name="Koehrsen M."/>
            <person name="Kumar L."/>
            <person name="Lee Y.H."/>
            <person name="Li L."/>
            <person name="Manners J.M."/>
            <person name="Miranda-Saavedra D."/>
            <person name="Mukherjee M."/>
            <person name="Park G."/>
            <person name="Park J."/>
            <person name="Park S.Y."/>
            <person name="Proctor R.H."/>
            <person name="Regev A."/>
            <person name="Ruiz-Roldan M.C."/>
            <person name="Sain D."/>
            <person name="Sakthikumar S."/>
            <person name="Sykes S."/>
            <person name="Schwartz D.C."/>
            <person name="Turgeon B.G."/>
            <person name="Wapinski I."/>
            <person name="Yoder O."/>
            <person name="Young S."/>
            <person name="Zeng Q."/>
            <person name="Zhou S."/>
            <person name="Galagan J."/>
            <person name="Cuomo C.A."/>
            <person name="Kistler H.C."/>
            <person name="Rep M."/>
        </authorList>
    </citation>
    <scope>GENOME REANNOTATION</scope>
    <source>
        <strain evidence="12">ATCC MYA-4620 / CBS 123657 / FGSC 9075 / NRRL 31084 / PH-1</strain>
        <strain evidence="11">PH-1 / ATCC MYA-4620 / FGSC 9075 / NRRL 31084</strain>
    </source>
</reference>